<accession>A0A099I3Q6</accession>
<reference evidence="1 2" key="1">
    <citation type="submission" date="2014-08" db="EMBL/GenBank/DDBJ databases">
        <title>Clostridium innocuum, an unnegligible vancomycin-resistant pathogen causing extra-intestinal infections.</title>
        <authorList>
            <person name="Feng Y."/>
            <person name="Chiu C.-H."/>
        </authorList>
    </citation>
    <scope>NUCLEOTIDE SEQUENCE [LARGE SCALE GENOMIC DNA]</scope>
    <source>
        <strain evidence="1 2">AN88</strain>
    </source>
</reference>
<evidence type="ECO:0000313" key="2">
    <source>
        <dbReference type="Proteomes" id="UP000030008"/>
    </source>
</evidence>
<dbReference type="Proteomes" id="UP000030008">
    <property type="component" value="Unassembled WGS sequence"/>
</dbReference>
<dbReference type="RefSeq" id="WP_044906413.1">
    <property type="nucleotide sequence ID" value="NZ_JQIF01000072.1"/>
</dbReference>
<dbReference type="EMBL" id="JQIF01000072">
    <property type="protein sequence ID" value="KGJ52315.1"/>
    <property type="molecule type" value="Genomic_DNA"/>
</dbReference>
<comment type="caution">
    <text evidence="1">The sequence shown here is derived from an EMBL/GenBank/DDBJ whole genome shotgun (WGS) entry which is preliminary data.</text>
</comment>
<organism evidence="1 2">
    <name type="scientific">Clostridium innocuum</name>
    <dbReference type="NCBI Taxonomy" id="1522"/>
    <lineage>
        <taxon>Bacteria</taxon>
        <taxon>Bacillati</taxon>
        <taxon>Bacillota</taxon>
        <taxon>Clostridia</taxon>
        <taxon>Eubacteriales</taxon>
        <taxon>Clostridiaceae</taxon>
        <taxon>Clostridium</taxon>
    </lineage>
</organism>
<dbReference type="AlphaFoldDB" id="A0A099I3Q6"/>
<protein>
    <submittedName>
        <fullName evidence="1">Uncharacterized protein</fullName>
    </submittedName>
</protein>
<name>A0A099I3Q6_CLOIN</name>
<gene>
    <name evidence="1" type="ORF">CIAN88_15320</name>
</gene>
<evidence type="ECO:0000313" key="1">
    <source>
        <dbReference type="EMBL" id="KGJ52315.1"/>
    </source>
</evidence>
<proteinExistence type="predicted"/>
<sequence length="129" mass="14508">MDYQYYRDDYKGTVREAEFNVLLPKAEAVLKMYIDDHVRTDQLHDTLDGYGKLDKALCFEVDYIDQNGGAAAVNGASDLDLKQVQSSGYTFQMGNGGQSYKGIPFSPLAKSVIMAELRRNGLLKLGWNW</sequence>